<evidence type="ECO:0000313" key="3">
    <source>
        <dbReference type="Proteomes" id="UP000257109"/>
    </source>
</evidence>
<gene>
    <name evidence="2" type="ORF">CR513_22202</name>
</gene>
<sequence length="87" mass="9555">MIPIEIGEPLPRRSSFDPSENLSSLRLANNEQPANTTLRSNPETSTKTISCGRGLETQGRRRKTGSWHPIGRDHSGSENPSTTTHTT</sequence>
<feature type="compositionally biased region" description="Polar residues" evidence="1">
    <location>
        <begin position="77"/>
        <end position="87"/>
    </location>
</feature>
<keyword evidence="3" id="KW-1185">Reference proteome</keyword>
<evidence type="ECO:0000313" key="2">
    <source>
        <dbReference type="EMBL" id="RDX95301.1"/>
    </source>
</evidence>
<dbReference type="AlphaFoldDB" id="A0A371GXQ9"/>
<reference evidence="2" key="1">
    <citation type="submission" date="2018-05" db="EMBL/GenBank/DDBJ databases">
        <title>Draft genome of Mucuna pruriens seed.</title>
        <authorList>
            <person name="Nnadi N.E."/>
            <person name="Vos R."/>
            <person name="Hasami M.H."/>
            <person name="Devisetty U.K."/>
            <person name="Aguiy J.C."/>
        </authorList>
    </citation>
    <scope>NUCLEOTIDE SEQUENCE [LARGE SCALE GENOMIC DNA]</scope>
    <source>
        <strain evidence="2">JCA_2017</strain>
    </source>
</reference>
<dbReference type="EMBL" id="QJKJ01004163">
    <property type="protein sequence ID" value="RDX95301.1"/>
    <property type="molecule type" value="Genomic_DNA"/>
</dbReference>
<organism evidence="2 3">
    <name type="scientific">Mucuna pruriens</name>
    <name type="common">Velvet bean</name>
    <name type="synonym">Dolichos pruriens</name>
    <dbReference type="NCBI Taxonomy" id="157652"/>
    <lineage>
        <taxon>Eukaryota</taxon>
        <taxon>Viridiplantae</taxon>
        <taxon>Streptophyta</taxon>
        <taxon>Embryophyta</taxon>
        <taxon>Tracheophyta</taxon>
        <taxon>Spermatophyta</taxon>
        <taxon>Magnoliopsida</taxon>
        <taxon>eudicotyledons</taxon>
        <taxon>Gunneridae</taxon>
        <taxon>Pentapetalae</taxon>
        <taxon>rosids</taxon>
        <taxon>fabids</taxon>
        <taxon>Fabales</taxon>
        <taxon>Fabaceae</taxon>
        <taxon>Papilionoideae</taxon>
        <taxon>50 kb inversion clade</taxon>
        <taxon>NPAAA clade</taxon>
        <taxon>indigoferoid/millettioid clade</taxon>
        <taxon>Phaseoleae</taxon>
        <taxon>Mucuna</taxon>
    </lineage>
</organism>
<feature type="region of interest" description="Disordered" evidence="1">
    <location>
        <begin position="1"/>
        <end position="87"/>
    </location>
</feature>
<accession>A0A371GXQ9</accession>
<dbReference type="Proteomes" id="UP000257109">
    <property type="component" value="Unassembled WGS sequence"/>
</dbReference>
<feature type="non-terminal residue" evidence="2">
    <location>
        <position position="1"/>
    </location>
</feature>
<protein>
    <submittedName>
        <fullName evidence="2">Uncharacterized protein</fullName>
    </submittedName>
</protein>
<name>A0A371GXQ9_MUCPR</name>
<proteinExistence type="predicted"/>
<comment type="caution">
    <text evidence="2">The sequence shown here is derived from an EMBL/GenBank/DDBJ whole genome shotgun (WGS) entry which is preliminary data.</text>
</comment>
<feature type="compositionally biased region" description="Polar residues" evidence="1">
    <location>
        <begin position="16"/>
        <end position="49"/>
    </location>
</feature>
<evidence type="ECO:0000256" key="1">
    <source>
        <dbReference type="SAM" id="MobiDB-lite"/>
    </source>
</evidence>